<dbReference type="PANTHER" id="PTHR35603">
    <property type="match status" value="1"/>
</dbReference>
<keyword evidence="4" id="KW-1133">Transmembrane helix</keyword>
<keyword evidence="7" id="KW-1185">Reference proteome</keyword>
<dbReference type="InterPro" id="IPR051407">
    <property type="entry name" value="Bact_OM_lipoprot/Surf_antigen"/>
</dbReference>
<gene>
    <name evidence="6" type="ORF">DENOEST_0635</name>
</gene>
<comment type="subcellular location">
    <subcellularLocation>
        <location evidence="1">Membrane</location>
    </subcellularLocation>
</comment>
<keyword evidence="4" id="KW-0812">Transmembrane</keyword>
<evidence type="ECO:0000256" key="1">
    <source>
        <dbReference type="ARBA" id="ARBA00004370"/>
    </source>
</evidence>
<evidence type="ECO:0000256" key="3">
    <source>
        <dbReference type="SAM" id="MobiDB-lite"/>
    </source>
</evidence>
<dbReference type="EMBL" id="LR778301">
    <property type="protein sequence ID" value="CAB1367800.1"/>
    <property type="molecule type" value="Genomic_DNA"/>
</dbReference>
<reference evidence="6 7" key="1">
    <citation type="submission" date="2020-03" db="EMBL/GenBank/DDBJ databases">
        <authorList>
            <consortium name="Genoscope - CEA"/>
            <person name="William W."/>
        </authorList>
    </citation>
    <scope>NUCLEOTIDE SEQUENCE [LARGE SCALE GENOMIC DNA]</scope>
    <source>
        <strain evidence="7">DSM 16959</strain>
    </source>
</reference>
<evidence type="ECO:0000313" key="6">
    <source>
        <dbReference type="EMBL" id="CAB1367800.1"/>
    </source>
</evidence>
<feature type="compositionally biased region" description="Low complexity" evidence="3">
    <location>
        <begin position="63"/>
        <end position="75"/>
    </location>
</feature>
<feature type="compositionally biased region" description="Low complexity" evidence="3">
    <location>
        <begin position="86"/>
        <end position="95"/>
    </location>
</feature>
<dbReference type="Pfam" id="PF05433">
    <property type="entry name" value="Rick_17kDa_Anti"/>
    <property type="match status" value="1"/>
</dbReference>
<feature type="region of interest" description="Disordered" evidence="3">
    <location>
        <begin position="42"/>
        <end position="101"/>
    </location>
</feature>
<dbReference type="KEGG" id="doe:DENOEST_0635"/>
<dbReference type="InterPro" id="IPR008816">
    <property type="entry name" value="Gly_zipper_2TM_dom"/>
</dbReference>
<keyword evidence="2 4" id="KW-0472">Membrane</keyword>
<dbReference type="Proteomes" id="UP000515733">
    <property type="component" value="Chromosome"/>
</dbReference>
<proteinExistence type="predicted"/>
<sequence length="217" mass="21410">MESTSRPPLHPLLWIAAVAVILFAGVGTAHFLGLLPGKTEPQPATEAVPATAPSTATPPAPAAPVAASAAPAPAQKVVRKPPASPKPASQSGAPATAVSAPPAGPAYCSNCGAIDSVRQVTKEGEGSGLGAIAGGVIGGALGHNVGRGRGQDIATVAGAVGGAVLGNKIEKSQKSSSRWETTVRFEDGTSSIIGSDSQPSWRAGDRVKVVNGAIVPR</sequence>
<dbReference type="RefSeq" id="WP_145769932.1">
    <property type="nucleotide sequence ID" value="NZ_LR778301.1"/>
</dbReference>
<evidence type="ECO:0000256" key="4">
    <source>
        <dbReference type="SAM" id="Phobius"/>
    </source>
</evidence>
<evidence type="ECO:0000313" key="7">
    <source>
        <dbReference type="Proteomes" id="UP000515733"/>
    </source>
</evidence>
<dbReference type="PANTHER" id="PTHR35603:SF2">
    <property type="entry name" value="OUTER MEMBRANE LIPOPROTEIN"/>
    <property type="match status" value="1"/>
</dbReference>
<dbReference type="OrthoDB" id="5298735at2"/>
<dbReference type="AlphaFoldDB" id="A0A6S6XSV6"/>
<accession>A0A6S6XSV6</accession>
<protein>
    <recommendedName>
        <fullName evidence="5">Glycine zipper 2TM domain-containing protein</fullName>
    </recommendedName>
</protein>
<feature type="compositionally biased region" description="Low complexity" evidence="3">
    <location>
        <begin position="42"/>
        <end position="55"/>
    </location>
</feature>
<feature type="domain" description="Glycine zipper 2TM" evidence="5">
    <location>
        <begin position="129"/>
        <end position="170"/>
    </location>
</feature>
<dbReference type="GO" id="GO:0019867">
    <property type="term" value="C:outer membrane"/>
    <property type="evidence" value="ECO:0007669"/>
    <property type="project" value="InterPro"/>
</dbReference>
<evidence type="ECO:0000259" key="5">
    <source>
        <dbReference type="Pfam" id="PF05433"/>
    </source>
</evidence>
<organism evidence="6 7">
    <name type="scientific">Denitratisoma oestradiolicum</name>
    <dbReference type="NCBI Taxonomy" id="311182"/>
    <lineage>
        <taxon>Bacteria</taxon>
        <taxon>Pseudomonadati</taxon>
        <taxon>Pseudomonadota</taxon>
        <taxon>Betaproteobacteria</taxon>
        <taxon>Nitrosomonadales</taxon>
        <taxon>Sterolibacteriaceae</taxon>
        <taxon>Denitratisoma</taxon>
    </lineage>
</organism>
<evidence type="ECO:0000256" key="2">
    <source>
        <dbReference type="ARBA" id="ARBA00023136"/>
    </source>
</evidence>
<feature type="transmembrane region" description="Helical" evidence="4">
    <location>
        <begin position="12"/>
        <end position="35"/>
    </location>
</feature>
<name>A0A6S6XSV6_9PROT</name>